<evidence type="ECO:0000313" key="9">
    <source>
        <dbReference type="Proteomes" id="UP000011750"/>
    </source>
</evidence>
<comment type="function">
    <text evidence="1 7">Probably involved in membrane trafficking.</text>
</comment>
<evidence type="ECO:0000313" key="8">
    <source>
        <dbReference type="EnsemblPlants" id="Bra015178.1-P"/>
    </source>
</evidence>
<dbReference type="InterPro" id="IPR007273">
    <property type="entry name" value="SCAMP"/>
</dbReference>
<reference evidence="8" key="3">
    <citation type="submission" date="2023-03" db="UniProtKB">
        <authorList>
            <consortium name="EnsemblPlants"/>
        </authorList>
    </citation>
    <scope>IDENTIFICATION</scope>
    <source>
        <strain evidence="8">cv. Chiifu-401-42</strain>
    </source>
</reference>
<sequence>MRVYRIGSRQSSIMGSPQVIRYSSIPILSYSIQFHFPHECWLALHIICKTRDVSVFTPSGTKKLRISSRKRMLLLNLVLDDKNWLPFFPIIHHDIANEIPVHAQKLQYLAFVVH</sequence>
<evidence type="ECO:0000256" key="2">
    <source>
        <dbReference type="ARBA" id="ARBA00010482"/>
    </source>
</evidence>
<dbReference type="GO" id="GO:0015031">
    <property type="term" value="P:protein transport"/>
    <property type="evidence" value="ECO:0007669"/>
    <property type="project" value="InterPro"/>
</dbReference>
<dbReference type="Proteomes" id="UP000011750">
    <property type="component" value="Chromosome A07"/>
</dbReference>
<reference evidence="8 9" key="2">
    <citation type="journal article" date="2018" name="Hortic Res">
        <title>Improved Brassica rapa reference genome by single-molecule sequencing and chromosome conformation capture technologies.</title>
        <authorList>
            <person name="Zhang L."/>
            <person name="Cai X."/>
            <person name="Wu J."/>
            <person name="Liu M."/>
            <person name="Grob S."/>
            <person name="Cheng F."/>
            <person name="Liang J."/>
            <person name="Cai C."/>
            <person name="Liu Z."/>
            <person name="Liu B."/>
            <person name="Wang F."/>
            <person name="Li S."/>
            <person name="Liu F."/>
            <person name="Li X."/>
            <person name="Cheng L."/>
            <person name="Yang W."/>
            <person name="Li M.H."/>
            <person name="Grossniklaus U."/>
            <person name="Zheng H."/>
            <person name="Wang X."/>
        </authorList>
    </citation>
    <scope>NUCLEOTIDE SEQUENCE [LARGE SCALE GENOMIC DNA]</scope>
    <source>
        <strain evidence="8 9">cv. Chiifu-401-42</strain>
    </source>
</reference>
<dbReference type="AlphaFoldDB" id="M4DFA6"/>
<name>M4DFA6_BRACM</name>
<keyword evidence="7" id="KW-1003">Cell membrane</keyword>
<protein>
    <recommendedName>
        <fullName evidence="7">Secretory carrier-associated membrane protein</fullName>
        <shortName evidence="7">Secretory carrier membrane protein</shortName>
    </recommendedName>
</protein>
<accession>M4DFA6</accession>
<dbReference type="HOGENOM" id="CLU_2124573_0_0_1"/>
<keyword evidence="3" id="KW-0812">Transmembrane</keyword>
<proteinExistence type="inferred from homology"/>
<dbReference type="Gramene" id="Bra015178.1">
    <property type="protein sequence ID" value="Bra015178.1-P"/>
    <property type="gene ID" value="Bra015178"/>
</dbReference>
<keyword evidence="9" id="KW-1185">Reference proteome</keyword>
<dbReference type="eggNOG" id="KOG3088">
    <property type="taxonomic scope" value="Eukaryota"/>
</dbReference>
<comment type="subcellular location">
    <subcellularLocation>
        <location evidence="7">Cell membrane</location>
        <topology evidence="7">Multi-pass membrane protein</topology>
    </subcellularLocation>
    <subcellularLocation>
        <location evidence="7">Cytoplasmic vesicle</location>
        <location evidence="7">Secretory vesicle membrane</location>
        <topology evidence="7">Multi-pass membrane protein</topology>
    </subcellularLocation>
</comment>
<dbReference type="GO" id="GO:0005886">
    <property type="term" value="C:plasma membrane"/>
    <property type="evidence" value="ECO:0007669"/>
    <property type="project" value="UniProtKB-SubCell"/>
</dbReference>
<comment type="similarity">
    <text evidence="2 7">Belongs to the SCAMP family.</text>
</comment>
<keyword evidence="7" id="KW-0813">Transport</keyword>
<evidence type="ECO:0000256" key="6">
    <source>
        <dbReference type="ARBA" id="ARBA00023329"/>
    </source>
</evidence>
<evidence type="ECO:0000256" key="1">
    <source>
        <dbReference type="ARBA" id="ARBA00004003"/>
    </source>
</evidence>
<dbReference type="InParanoid" id="M4DFA6"/>
<keyword evidence="4" id="KW-1133">Transmembrane helix</keyword>
<evidence type="ECO:0000256" key="4">
    <source>
        <dbReference type="ARBA" id="ARBA00022989"/>
    </source>
</evidence>
<dbReference type="STRING" id="51351.M4DFA6"/>
<dbReference type="Pfam" id="PF04144">
    <property type="entry name" value="SCAMP"/>
    <property type="match status" value="1"/>
</dbReference>
<dbReference type="GO" id="GO:0030658">
    <property type="term" value="C:transport vesicle membrane"/>
    <property type="evidence" value="ECO:0007669"/>
    <property type="project" value="UniProtKB-SubCell"/>
</dbReference>
<evidence type="ECO:0000256" key="5">
    <source>
        <dbReference type="ARBA" id="ARBA00023136"/>
    </source>
</evidence>
<organism evidence="8 9">
    <name type="scientific">Brassica campestris</name>
    <name type="common">Field mustard</name>
    <dbReference type="NCBI Taxonomy" id="3711"/>
    <lineage>
        <taxon>Eukaryota</taxon>
        <taxon>Viridiplantae</taxon>
        <taxon>Streptophyta</taxon>
        <taxon>Embryophyta</taxon>
        <taxon>Tracheophyta</taxon>
        <taxon>Spermatophyta</taxon>
        <taxon>Magnoliopsida</taxon>
        <taxon>eudicotyledons</taxon>
        <taxon>Gunneridae</taxon>
        <taxon>Pentapetalae</taxon>
        <taxon>rosids</taxon>
        <taxon>malvids</taxon>
        <taxon>Brassicales</taxon>
        <taxon>Brassicaceae</taxon>
        <taxon>Brassiceae</taxon>
        <taxon>Brassica</taxon>
    </lineage>
</organism>
<evidence type="ECO:0000256" key="3">
    <source>
        <dbReference type="ARBA" id="ARBA00022692"/>
    </source>
</evidence>
<dbReference type="EnsemblPlants" id="Bra015178.1">
    <property type="protein sequence ID" value="Bra015178.1-P"/>
    <property type="gene ID" value="Bra015178"/>
</dbReference>
<reference evidence="8 9" key="1">
    <citation type="journal article" date="2011" name="Nat. Genet.">
        <title>The genome of the mesopolyploid crop species Brassica rapa.</title>
        <authorList>
            <consortium name="Brassica rapa Genome Sequencing Project Consortium"/>
            <person name="Wang X."/>
            <person name="Wang H."/>
            <person name="Wang J."/>
            <person name="Sun R."/>
            <person name="Wu J."/>
            <person name="Liu S."/>
            <person name="Bai Y."/>
            <person name="Mun J.H."/>
            <person name="Bancroft I."/>
            <person name="Cheng F."/>
            <person name="Huang S."/>
            <person name="Li X."/>
            <person name="Hua W."/>
            <person name="Wang J."/>
            <person name="Wang X."/>
            <person name="Freeling M."/>
            <person name="Pires J.C."/>
            <person name="Paterson A.H."/>
            <person name="Chalhoub B."/>
            <person name="Wang B."/>
            <person name="Hayward A."/>
            <person name="Sharpe A.G."/>
            <person name="Park B.S."/>
            <person name="Weisshaar B."/>
            <person name="Liu B."/>
            <person name="Li B."/>
            <person name="Liu B."/>
            <person name="Tong C."/>
            <person name="Song C."/>
            <person name="Duran C."/>
            <person name="Peng C."/>
            <person name="Geng C."/>
            <person name="Koh C."/>
            <person name="Lin C."/>
            <person name="Edwards D."/>
            <person name="Mu D."/>
            <person name="Shen D."/>
            <person name="Soumpourou E."/>
            <person name="Li F."/>
            <person name="Fraser F."/>
            <person name="Conant G."/>
            <person name="Lassalle G."/>
            <person name="King G.J."/>
            <person name="Bonnema G."/>
            <person name="Tang H."/>
            <person name="Wang H."/>
            <person name="Belcram H."/>
            <person name="Zhou H."/>
            <person name="Hirakawa H."/>
            <person name="Abe H."/>
            <person name="Guo H."/>
            <person name="Wang H."/>
            <person name="Jin H."/>
            <person name="Parkin I.A."/>
            <person name="Batley J."/>
            <person name="Kim J.S."/>
            <person name="Just J."/>
            <person name="Li J."/>
            <person name="Xu J."/>
            <person name="Deng J."/>
            <person name="Kim J.A."/>
            <person name="Li J."/>
            <person name="Yu J."/>
            <person name="Meng J."/>
            <person name="Wang J."/>
            <person name="Min J."/>
            <person name="Poulain J."/>
            <person name="Wang J."/>
            <person name="Hatakeyama K."/>
            <person name="Wu K."/>
            <person name="Wang L."/>
            <person name="Fang L."/>
            <person name="Trick M."/>
            <person name="Links M.G."/>
            <person name="Zhao M."/>
            <person name="Jin M."/>
            <person name="Ramchiary N."/>
            <person name="Drou N."/>
            <person name="Berkman P.J."/>
            <person name="Cai Q."/>
            <person name="Huang Q."/>
            <person name="Li R."/>
            <person name="Tabata S."/>
            <person name="Cheng S."/>
            <person name="Zhang S."/>
            <person name="Zhang S."/>
            <person name="Huang S."/>
            <person name="Sato S."/>
            <person name="Sun S."/>
            <person name="Kwon S.J."/>
            <person name="Choi S.R."/>
            <person name="Lee T.H."/>
            <person name="Fan W."/>
            <person name="Zhao X."/>
            <person name="Tan X."/>
            <person name="Xu X."/>
            <person name="Wang Y."/>
            <person name="Qiu Y."/>
            <person name="Yin Y."/>
            <person name="Li Y."/>
            <person name="Du Y."/>
            <person name="Liao Y."/>
            <person name="Lim Y."/>
            <person name="Narusaka Y."/>
            <person name="Wang Y."/>
            <person name="Wang Z."/>
            <person name="Li Z."/>
            <person name="Wang Z."/>
            <person name="Xiong Z."/>
            <person name="Zhang Z."/>
        </authorList>
    </citation>
    <scope>NUCLEOTIDE SEQUENCE [LARGE SCALE GENOMIC DNA]</scope>
    <source>
        <strain evidence="8 9">cv. Chiifu-401-42</strain>
    </source>
</reference>
<evidence type="ECO:0000256" key="7">
    <source>
        <dbReference type="RuleBase" id="RU363122"/>
    </source>
</evidence>
<keyword evidence="6 7" id="KW-0968">Cytoplasmic vesicle</keyword>
<keyword evidence="5" id="KW-0472">Membrane</keyword>